<evidence type="ECO:0000313" key="2">
    <source>
        <dbReference type="EMBL" id="RCN47786.1"/>
    </source>
</evidence>
<name>A0A368GTS9_ANCCA</name>
<reference evidence="2 3" key="1">
    <citation type="submission" date="2014-10" db="EMBL/GenBank/DDBJ databases">
        <title>Draft genome of the hookworm Ancylostoma caninum.</title>
        <authorList>
            <person name="Mitreva M."/>
        </authorList>
    </citation>
    <scope>NUCLEOTIDE SEQUENCE [LARGE SCALE GENOMIC DNA]</scope>
    <source>
        <strain evidence="2 3">Baltimore</strain>
    </source>
</reference>
<dbReference type="EMBL" id="JOJR01000056">
    <property type="protein sequence ID" value="RCN47786.1"/>
    <property type="molecule type" value="Genomic_DNA"/>
</dbReference>
<protein>
    <submittedName>
        <fullName evidence="2">Uncharacterized protein</fullName>
    </submittedName>
</protein>
<gene>
    <name evidence="2" type="ORF">ANCCAN_06123</name>
</gene>
<proteinExistence type="predicted"/>
<organism evidence="2 3">
    <name type="scientific">Ancylostoma caninum</name>
    <name type="common">Dog hookworm</name>
    <dbReference type="NCBI Taxonomy" id="29170"/>
    <lineage>
        <taxon>Eukaryota</taxon>
        <taxon>Metazoa</taxon>
        <taxon>Ecdysozoa</taxon>
        <taxon>Nematoda</taxon>
        <taxon>Chromadorea</taxon>
        <taxon>Rhabditida</taxon>
        <taxon>Rhabditina</taxon>
        <taxon>Rhabditomorpha</taxon>
        <taxon>Strongyloidea</taxon>
        <taxon>Ancylostomatidae</taxon>
        <taxon>Ancylostomatinae</taxon>
        <taxon>Ancylostoma</taxon>
    </lineage>
</organism>
<feature type="region of interest" description="Disordered" evidence="1">
    <location>
        <begin position="1"/>
        <end position="29"/>
    </location>
</feature>
<evidence type="ECO:0000256" key="1">
    <source>
        <dbReference type="SAM" id="MobiDB-lite"/>
    </source>
</evidence>
<keyword evidence="3" id="KW-1185">Reference proteome</keyword>
<sequence>MQLHDHSQMLLSGSLHRPWPTSPHFTHSP</sequence>
<evidence type="ECO:0000313" key="3">
    <source>
        <dbReference type="Proteomes" id="UP000252519"/>
    </source>
</evidence>
<dbReference type="AlphaFoldDB" id="A0A368GTS9"/>
<dbReference type="Proteomes" id="UP000252519">
    <property type="component" value="Unassembled WGS sequence"/>
</dbReference>
<comment type="caution">
    <text evidence="2">The sequence shown here is derived from an EMBL/GenBank/DDBJ whole genome shotgun (WGS) entry which is preliminary data.</text>
</comment>
<accession>A0A368GTS9</accession>